<dbReference type="GeneID" id="22914801"/>
<protein>
    <submittedName>
        <fullName evidence="1">Actin</fullName>
    </submittedName>
</protein>
<dbReference type="AlphaFoldDB" id="A0A023B0X8"/>
<dbReference type="Proteomes" id="UP000019763">
    <property type="component" value="Unassembled WGS sequence"/>
</dbReference>
<dbReference type="SUPFAM" id="SSF53067">
    <property type="entry name" value="Actin-like ATPase domain"/>
    <property type="match status" value="2"/>
</dbReference>
<proteinExistence type="predicted"/>
<dbReference type="Gene3D" id="3.30.420.40">
    <property type="match status" value="1"/>
</dbReference>
<sequence length="357" mass="38583">MTIVLDINTRFSDVGLAGEASPSIIPSFIGYPVSPAGLDVKEIGFVPLESERKLDHVDALPVLDFAASGLGGGGDKLRYNQDALAVLCRYVTEQHVGERELLLVCPSLCGPEFRSAVAEVLFETHGLERILPQRSSVAAAFGCGRVSAVVPDLSCQYVQVSTVQEGHVQSEAHEVTRDAYVSIEQVPLAFPYDAKTNPFVSQSFLEFAKYYRVYLPALRRPPVESCVAPDGTHLQCTQAHPEVDAAGLAGVVERLAGEVTRRVTNFDVLSAVVLGGEVPHLLQFDQLTSDMHVGGLPYIQKAAGGTVGRGWRFLSHDRSAWFGGSILGSLSIYAQTAVDRSQWNEHGTSIWEKSGLC</sequence>
<dbReference type="VEuPathDB" id="CryptoDB:GNI_135190"/>
<accession>A0A023B0X8</accession>
<name>A0A023B0X8_GRENI</name>
<comment type="caution">
    <text evidence="1">The sequence shown here is derived from an EMBL/GenBank/DDBJ whole genome shotgun (WGS) entry which is preliminary data.</text>
</comment>
<evidence type="ECO:0000313" key="2">
    <source>
        <dbReference type="Proteomes" id="UP000019763"/>
    </source>
</evidence>
<evidence type="ECO:0000313" key="1">
    <source>
        <dbReference type="EMBL" id="EZG46121.1"/>
    </source>
</evidence>
<keyword evidence="2" id="KW-1185">Reference proteome</keyword>
<reference evidence="1" key="1">
    <citation type="submission" date="2013-12" db="EMBL/GenBank/DDBJ databases">
        <authorList>
            <person name="Omoto C.K."/>
            <person name="Sibley D."/>
            <person name="Venepally P."/>
            <person name="Hadjithomas M."/>
            <person name="Karamycheva S."/>
            <person name="Brunk B."/>
            <person name="Roos D."/>
            <person name="Caler E."/>
            <person name="Lorenzi H."/>
        </authorList>
    </citation>
    <scope>NUCLEOTIDE SEQUENCE</scope>
</reference>
<organism evidence="1 2">
    <name type="scientific">Gregarina niphandrodes</name>
    <name type="common">Septate eugregarine</name>
    <dbReference type="NCBI Taxonomy" id="110365"/>
    <lineage>
        <taxon>Eukaryota</taxon>
        <taxon>Sar</taxon>
        <taxon>Alveolata</taxon>
        <taxon>Apicomplexa</taxon>
        <taxon>Conoidasida</taxon>
        <taxon>Gregarinasina</taxon>
        <taxon>Eugregarinorida</taxon>
        <taxon>Gregarinidae</taxon>
        <taxon>Gregarina</taxon>
    </lineage>
</organism>
<dbReference type="RefSeq" id="XP_011132377.1">
    <property type="nucleotide sequence ID" value="XM_011134075.1"/>
</dbReference>
<dbReference type="OrthoDB" id="421448at2759"/>
<dbReference type="InterPro" id="IPR043129">
    <property type="entry name" value="ATPase_NBD"/>
</dbReference>
<dbReference type="EMBL" id="AFNH02001000">
    <property type="protein sequence ID" value="EZG46121.1"/>
    <property type="molecule type" value="Genomic_DNA"/>
</dbReference>
<gene>
    <name evidence="1" type="ORF">GNI_135190</name>
</gene>